<dbReference type="EMBL" id="CP003359">
    <property type="protein sequence ID" value="AGB40575.1"/>
    <property type="molecule type" value="Genomic_DNA"/>
</dbReference>
<evidence type="ECO:0000313" key="4">
    <source>
        <dbReference type="Proteomes" id="UP000010880"/>
    </source>
</evidence>
<gene>
    <name evidence="3" type="ordered locus">Halha_0601</name>
</gene>
<dbReference type="eggNOG" id="COG2834">
    <property type="taxonomic scope" value="Bacteria"/>
</dbReference>
<dbReference type="Gene3D" id="2.50.20.10">
    <property type="entry name" value="Lipoprotein localisation LolA/LolB/LppX"/>
    <property type="match status" value="1"/>
</dbReference>
<feature type="chain" id="PRO_5003944396" evidence="1">
    <location>
        <begin position="24"/>
        <end position="256"/>
    </location>
</feature>
<dbReference type="KEGG" id="hhl:Halha_0601"/>
<dbReference type="InterPro" id="IPR033399">
    <property type="entry name" value="TP_0789-like"/>
</dbReference>
<proteinExistence type="predicted"/>
<dbReference type="STRING" id="748449.Halha_0601"/>
<name>L0K7P4_HALHC</name>
<reference evidence="4" key="1">
    <citation type="submission" date="2012-02" db="EMBL/GenBank/DDBJ databases">
        <title>The complete genome of Halobacteroides halobius DSM 5150.</title>
        <authorList>
            <person name="Lucas S."/>
            <person name="Copeland A."/>
            <person name="Lapidus A."/>
            <person name="Glavina del Rio T."/>
            <person name="Dalin E."/>
            <person name="Tice H."/>
            <person name="Bruce D."/>
            <person name="Goodwin L."/>
            <person name="Pitluck S."/>
            <person name="Peters L."/>
            <person name="Mikhailova N."/>
            <person name="Gu W."/>
            <person name="Kyrpides N."/>
            <person name="Mavromatis K."/>
            <person name="Ivanova N."/>
            <person name="Brettin T."/>
            <person name="Detter J.C."/>
            <person name="Han C."/>
            <person name="Larimer F."/>
            <person name="Land M."/>
            <person name="Hauser L."/>
            <person name="Markowitz V."/>
            <person name="Cheng J.-F."/>
            <person name="Hugenholtz P."/>
            <person name="Woyke T."/>
            <person name="Wu D."/>
            <person name="Tindall B."/>
            <person name="Pomrenke H."/>
            <person name="Brambilla E."/>
            <person name="Klenk H.-P."/>
            <person name="Eisen J.A."/>
        </authorList>
    </citation>
    <scope>NUCLEOTIDE SEQUENCE [LARGE SCALE GENOMIC DNA]</scope>
    <source>
        <strain evidence="4">ATCC 35273 / DSM 5150 / MD-1</strain>
    </source>
</reference>
<dbReference type="Pfam" id="PF17131">
    <property type="entry name" value="LolA_like"/>
    <property type="match status" value="1"/>
</dbReference>
<keyword evidence="1" id="KW-0732">Signal</keyword>
<dbReference type="Proteomes" id="UP000010880">
    <property type="component" value="Chromosome"/>
</dbReference>
<dbReference type="AlphaFoldDB" id="L0K7P4"/>
<organism evidence="3 4">
    <name type="scientific">Halobacteroides halobius (strain ATCC 35273 / DSM 5150 / MD-1)</name>
    <dbReference type="NCBI Taxonomy" id="748449"/>
    <lineage>
        <taxon>Bacteria</taxon>
        <taxon>Bacillati</taxon>
        <taxon>Bacillota</taxon>
        <taxon>Clostridia</taxon>
        <taxon>Halanaerobiales</taxon>
        <taxon>Halobacteroidaceae</taxon>
        <taxon>Halobacteroides</taxon>
    </lineage>
</organism>
<evidence type="ECO:0000256" key="1">
    <source>
        <dbReference type="SAM" id="SignalP"/>
    </source>
</evidence>
<dbReference type="RefSeq" id="WP_015326301.1">
    <property type="nucleotide sequence ID" value="NC_019978.1"/>
</dbReference>
<dbReference type="HOGENOM" id="CLU_074356_0_0_9"/>
<dbReference type="CDD" id="cd16329">
    <property type="entry name" value="LolA_like"/>
    <property type="match status" value="1"/>
</dbReference>
<protein>
    <submittedName>
        <fullName evidence="3">Outer membrane lipoprotein-sorting protein</fullName>
    </submittedName>
</protein>
<feature type="domain" description="Uncharacterized protein TP-0789" evidence="2">
    <location>
        <begin position="73"/>
        <end position="255"/>
    </location>
</feature>
<evidence type="ECO:0000259" key="2">
    <source>
        <dbReference type="Pfam" id="PF17131"/>
    </source>
</evidence>
<keyword evidence="3" id="KW-0449">Lipoprotein</keyword>
<keyword evidence="4" id="KW-1185">Reference proteome</keyword>
<sequence length="256" mass="29209">MKKLVSLLVLISLLVGLSGLTGAADLTGEDVLDKIKESIDANSAQLTLKMELYSSSGSKRERKMKVWTQEQNQDKAMMRFLAPASIEGTGFLSQDKANGEEEMYLYMPALGGVRKIAGSQKNGSFVGTDFSYNDLSILGGGNYKEDYEATILNKDSSQYLLKLVPTDEEIEYKYGKMWVRKSNWVPSKIKFYDAQGKLYKVLTNDNIKQIDGYWTPYQMTMKNKQQGTKTVLYIKEITYDQQINPRRFTTRNLRRY</sequence>
<accession>L0K7P4</accession>
<feature type="signal peptide" evidence="1">
    <location>
        <begin position="1"/>
        <end position="23"/>
    </location>
</feature>
<evidence type="ECO:0000313" key="3">
    <source>
        <dbReference type="EMBL" id="AGB40575.1"/>
    </source>
</evidence>